<evidence type="ECO:0000259" key="1">
    <source>
        <dbReference type="Pfam" id="PF25355"/>
    </source>
</evidence>
<dbReference type="GO" id="GO:0016874">
    <property type="term" value="F:ligase activity"/>
    <property type="evidence" value="ECO:0007669"/>
    <property type="project" value="UniProtKB-KW"/>
</dbReference>
<dbReference type="AlphaFoldDB" id="A0A4R8WW36"/>
<dbReference type="Pfam" id="PF25355">
    <property type="entry name" value="DUF7882"/>
    <property type="match status" value="1"/>
</dbReference>
<gene>
    <name evidence="2" type="ORF">E3O19_07775</name>
</gene>
<evidence type="ECO:0000313" key="3">
    <source>
        <dbReference type="Proteomes" id="UP000298412"/>
    </source>
</evidence>
<proteinExistence type="predicted"/>
<reference evidence="2 3" key="1">
    <citation type="submission" date="2019-03" db="EMBL/GenBank/DDBJ databases">
        <title>Genomics of glacier-inhabiting Cryobacterium strains.</title>
        <authorList>
            <person name="Liu Q."/>
            <person name="Xin Y.-H."/>
        </authorList>
    </citation>
    <scope>NUCLEOTIDE SEQUENCE [LARGE SCALE GENOMIC DNA]</scope>
    <source>
        <strain evidence="2 3">MDT1-3</strain>
    </source>
</reference>
<organism evidence="2 3">
    <name type="scientific">Cryobacterium algoritolerans</name>
    <dbReference type="NCBI Taxonomy" id="1259184"/>
    <lineage>
        <taxon>Bacteria</taxon>
        <taxon>Bacillati</taxon>
        <taxon>Actinomycetota</taxon>
        <taxon>Actinomycetes</taxon>
        <taxon>Micrococcales</taxon>
        <taxon>Microbacteriaceae</taxon>
        <taxon>Cryobacterium</taxon>
    </lineage>
</organism>
<sequence length="111" mass="12408">MGKLTYDSSLTVNLDDRLLAHLEVVIASKLQHGQGCYFSWTDNPPNGIGRTTIWLDPQISLSYKYASSRRPPLNAHWIHALLVTANSPTGLQIVLEPHPEAVPLRQRKVPD</sequence>
<feature type="domain" description="DUF7882" evidence="1">
    <location>
        <begin position="1"/>
        <end position="94"/>
    </location>
</feature>
<accession>A0A4R8WW36</accession>
<keyword evidence="3" id="KW-1185">Reference proteome</keyword>
<evidence type="ECO:0000313" key="2">
    <source>
        <dbReference type="EMBL" id="TFC16265.1"/>
    </source>
</evidence>
<dbReference type="InterPro" id="IPR057204">
    <property type="entry name" value="DUF7882"/>
</dbReference>
<protein>
    <submittedName>
        <fullName evidence="2">ATP-dependent DNA ligase</fullName>
    </submittedName>
</protein>
<dbReference type="OrthoDB" id="5123855at2"/>
<dbReference type="RefSeq" id="WP_134566757.1">
    <property type="nucleotide sequence ID" value="NZ_SOFP01000042.1"/>
</dbReference>
<dbReference type="Proteomes" id="UP000298412">
    <property type="component" value="Unassembled WGS sequence"/>
</dbReference>
<comment type="caution">
    <text evidence="2">The sequence shown here is derived from an EMBL/GenBank/DDBJ whole genome shotgun (WGS) entry which is preliminary data.</text>
</comment>
<keyword evidence="2" id="KW-0436">Ligase</keyword>
<name>A0A4R8WW36_9MICO</name>
<dbReference type="EMBL" id="SOFP01000042">
    <property type="protein sequence ID" value="TFC16265.1"/>
    <property type="molecule type" value="Genomic_DNA"/>
</dbReference>